<dbReference type="GO" id="GO:0000977">
    <property type="term" value="F:RNA polymerase II transcription regulatory region sequence-specific DNA binding"/>
    <property type="evidence" value="ECO:0007669"/>
    <property type="project" value="TreeGrafter"/>
</dbReference>
<dbReference type="InterPro" id="IPR001138">
    <property type="entry name" value="Zn2Cys6_DnaBD"/>
</dbReference>
<dbReference type="GO" id="GO:0009267">
    <property type="term" value="P:cellular response to starvation"/>
    <property type="evidence" value="ECO:0007669"/>
    <property type="project" value="TreeGrafter"/>
</dbReference>
<dbReference type="PROSITE" id="PS50048">
    <property type="entry name" value="ZN2_CY6_FUNGAL_2"/>
    <property type="match status" value="1"/>
</dbReference>
<dbReference type="CDD" id="cd00067">
    <property type="entry name" value="GAL4"/>
    <property type="match status" value="1"/>
</dbReference>
<feature type="region of interest" description="Disordered" evidence="11">
    <location>
        <begin position="250"/>
        <end position="270"/>
    </location>
</feature>
<feature type="compositionally biased region" description="Low complexity" evidence="11">
    <location>
        <begin position="253"/>
        <end position="270"/>
    </location>
</feature>
<dbReference type="GO" id="GO:0008270">
    <property type="term" value="F:zinc ion binding"/>
    <property type="evidence" value="ECO:0007669"/>
    <property type="project" value="InterPro"/>
</dbReference>
<dbReference type="SUPFAM" id="SSF57701">
    <property type="entry name" value="Zn2/Cys6 DNA-binding domain"/>
    <property type="match status" value="1"/>
</dbReference>
<proteinExistence type="inferred from homology"/>
<evidence type="ECO:0000256" key="10">
    <source>
        <dbReference type="ARBA" id="ARBA00039294"/>
    </source>
</evidence>
<organism evidence="13 14">
    <name type="scientific">Candida albicans P78048</name>
    <dbReference type="NCBI Taxonomy" id="1094989"/>
    <lineage>
        <taxon>Eukaryota</taxon>
        <taxon>Fungi</taxon>
        <taxon>Dikarya</taxon>
        <taxon>Ascomycota</taxon>
        <taxon>Saccharomycotina</taxon>
        <taxon>Pichiomycetes</taxon>
        <taxon>Debaryomycetaceae</taxon>
        <taxon>Candida/Lodderomyces clade</taxon>
        <taxon>Candida</taxon>
    </lineage>
</organism>
<feature type="compositionally biased region" description="Polar residues" evidence="11">
    <location>
        <begin position="83"/>
        <end position="93"/>
    </location>
</feature>
<dbReference type="InterPro" id="IPR036864">
    <property type="entry name" value="Zn2-C6_fun-type_DNA-bd_sf"/>
</dbReference>
<dbReference type="Proteomes" id="UP000030161">
    <property type="component" value="Unassembled WGS sequence"/>
</dbReference>
<evidence type="ECO:0000256" key="11">
    <source>
        <dbReference type="SAM" id="MobiDB-lite"/>
    </source>
</evidence>
<keyword evidence="3" id="KW-0479">Metal-binding</keyword>
<reference evidence="13 14" key="1">
    <citation type="submission" date="2013-12" db="EMBL/GenBank/DDBJ databases">
        <title>The Genome Sequence of Candida albicans P78048.</title>
        <authorList>
            <consortium name="The Broad Institute Genome Sequencing Platform"/>
            <consortium name="The Broad Institute Genome Sequencing Center for Infectious Disease"/>
            <person name="Cuomo C."/>
            <person name="Bennett R."/>
            <person name="Hirakawa M."/>
            <person name="Noverr M."/>
            <person name="Mitchell A."/>
            <person name="Young S.K."/>
            <person name="Zeng Q."/>
            <person name="Gargeya S."/>
            <person name="Fitzgerald M."/>
            <person name="Abouelleil A."/>
            <person name="Alvarado L."/>
            <person name="Berlin A.M."/>
            <person name="Chapman S.B."/>
            <person name="Dewar J."/>
            <person name="Goldberg J."/>
            <person name="Griggs A."/>
            <person name="Gujja S."/>
            <person name="Hansen M."/>
            <person name="Howarth C."/>
            <person name="Imamovic A."/>
            <person name="Larimer J."/>
            <person name="McCowan C."/>
            <person name="Murphy C."/>
            <person name="Pearson M."/>
            <person name="Priest M."/>
            <person name="Roberts A."/>
            <person name="Saif S."/>
            <person name="Shea T."/>
            <person name="Sykes S."/>
            <person name="Wortman J."/>
            <person name="Nusbaum C."/>
            <person name="Birren B."/>
        </authorList>
    </citation>
    <scope>NUCLEOTIDE SEQUENCE [LARGE SCALE GENOMIC DNA]</scope>
    <source>
        <strain evidence="13 14">P78048</strain>
    </source>
</reference>
<dbReference type="Pfam" id="PF00172">
    <property type="entry name" value="Zn_clus"/>
    <property type="match status" value="1"/>
</dbReference>
<dbReference type="GO" id="GO:0005634">
    <property type="term" value="C:nucleus"/>
    <property type="evidence" value="ECO:0007669"/>
    <property type="project" value="UniProtKB-SubCell"/>
</dbReference>
<keyword evidence="5" id="KW-0805">Transcription regulation</keyword>
<keyword evidence="8" id="KW-0539">Nucleus</keyword>
<feature type="region of interest" description="Disordered" evidence="11">
    <location>
        <begin position="63"/>
        <end position="93"/>
    </location>
</feature>
<dbReference type="AlphaFoldDB" id="A0AB34Q116"/>
<evidence type="ECO:0000256" key="1">
    <source>
        <dbReference type="ARBA" id="ARBA00004123"/>
    </source>
</evidence>
<evidence type="ECO:0000256" key="8">
    <source>
        <dbReference type="ARBA" id="ARBA00023242"/>
    </source>
</evidence>
<gene>
    <name evidence="13" type="ORF">MG3_00737</name>
</gene>
<dbReference type="PANTHER" id="PTHR47659:SF8">
    <property type="entry name" value="GLUCOSE STARVATION MODULATOR PROTEIN 1"/>
    <property type="match status" value="1"/>
</dbReference>
<comment type="function">
    <text evidence="9">Transcription factor which regulates nonfermentable carbon utilization.</text>
</comment>
<evidence type="ECO:0000256" key="3">
    <source>
        <dbReference type="ARBA" id="ARBA00022723"/>
    </source>
</evidence>
<comment type="subcellular location">
    <subcellularLocation>
        <location evidence="1">Nucleus</location>
    </subcellularLocation>
</comment>
<dbReference type="Pfam" id="PF24990">
    <property type="entry name" value="PAS_13"/>
    <property type="match status" value="1"/>
</dbReference>
<evidence type="ECO:0000313" key="13">
    <source>
        <dbReference type="EMBL" id="KGR21728.1"/>
    </source>
</evidence>
<dbReference type="EMBL" id="AJIX01000003">
    <property type="protein sequence ID" value="KGR21728.1"/>
    <property type="molecule type" value="Genomic_DNA"/>
</dbReference>
<name>A0AB34Q116_CANAX</name>
<dbReference type="SMART" id="SM00066">
    <property type="entry name" value="GAL4"/>
    <property type="match status" value="1"/>
</dbReference>
<dbReference type="PANTHER" id="PTHR47659">
    <property type="entry name" value="ZN(II)2CYS6 TRANSCRIPTION FACTOR (EUROFUNG)-RELATED"/>
    <property type="match status" value="1"/>
</dbReference>
<keyword evidence="7" id="KW-0804">Transcription</keyword>
<accession>A0AB34Q116</accession>
<dbReference type="PROSITE" id="PS00463">
    <property type="entry name" value="ZN2_CY6_FUNGAL_1"/>
    <property type="match status" value="1"/>
</dbReference>
<evidence type="ECO:0000256" key="5">
    <source>
        <dbReference type="ARBA" id="ARBA00023015"/>
    </source>
</evidence>
<comment type="caution">
    <text evidence="13">The sequence shown here is derived from an EMBL/GenBank/DDBJ whole genome shotgun (WGS) entry which is preliminary data.</text>
</comment>
<dbReference type="GO" id="GO:0000981">
    <property type="term" value="F:DNA-binding transcription factor activity, RNA polymerase II-specific"/>
    <property type="evidence" value="ECO:0007669"/>
    <property type="project" value="InterPro"/>
</dbReference>
<evidence type="ECO:0000256" key="6">
    <source>
        <dbReference type="ARBA" id="ARBA00023125"/>
    </source>
</evidence>
<sequence>MTKKLTPQEKKNRKPAVRACVFCHQKHLQCSNERPCKNCVKRNIAHGCQDIVRKRVKYLTGEGVPGAVSNKQSTPRKKLKTGPVSTSVSPMDSVKSELTTPVESSNHFPPPMSSSVDALPTTQHSAIEIPPNDQPISDILEVPPLFDSSHMISSEAPETNITLTTQNLITPDPLSFHTNTVSNTTTDVLNKLLNDNYETESMLSANNSNGDHLLGMAHTSSGHLSNGQQFQSNYLNEEYMMLGDIILQSKQASPSPSNTSTSENNTNTLSPSSFGYISNINFEDFNQPKRKVVQKLKDSRPFISLGFTADLAPHDNNNNTDYYDDKMTNNITGKTEEGPGNPIINYNTKFTTDYVPPSITNNLYKTASDLYSKELKNFYYPLSYHALTKLLKVIFGGNDLSPEEKQEKRSKLLIILKLIASYRPTFIAAHRDLIQEDLLMLEMTLQRSLLDYKKLAELNSSPTIMWRRTGEIISITEDMALLLEHSSFDLLKERRFIFELMDDNSIVDYFNLFANIAVGNLKSVIQTAIQMKTKSSNLIKFTCVFTIKRDIFDIPMIVIGQFLPIV</sequence>
<evidence type="ECO:0000259" key="12">
    <source>
        <dbReference type="PROSITE" id="PS50048"/>
    </source>
</evidence>
<dbReference type="InterPro" id="IPR056751">
    <property type="entry name" value="PAS_13"/>
</dbReference>
<keyword evidence="6" id="KW-0238">DNA-binding</keyword>
<evidence type="ECO:0000256" key="7">
    <source>
        <dbReference type="ARBA" id="ARBA00023163"/>
    </source>
</evidence>
<dbReference type="InterPro" id="IPR050335">
    <property type="entry name" value="ERT1_acuK_gluconeogen_tf"/>
</dbReference>
<evidence type="ECO:0000256" key="9">
    <source>
        <dbReference type="ARBA" id="ARBA00037336"/>
    </source>
</evidence>
<keyword evidence="4" id="KW-0862">Zinc</keyword>
<comment type="similarity">
    <text evidence="2">Belongs to the ERT1/acuK family.</text>
</comment>
<evidence type="ECO:0000313" key="14">
    <source>
        <dbReference type="Proteomes" id="UP000030161"/>
    </source>
</evidence>
<feature type="domain" description="Zn(2)-C6 fungal-type" evidence="12">
    <location>
        <begin position="19"/>
        <end position="48"/>
    </location>
</feature>
<protein>
    <recommendedName>
        <fullName evidence="10">Glucose starvation modulator protein 1</fullName>
    </recommendedName>
</protein>
<evidence type="ECO:0000256" key="4">
    <source>
        <dbReference type="ARBA" id="ARBA00022833"/>
    </source>
</evidence>
<evidence type="ECO:0000256" key="2">
    <source>
        <dbReference type="ARBA" id="ARBA00010855"/>
    </source>
</evidence>